<dbReference type="Proteomes" id="UP000775213">
    <property type="component" value="Unassembled WGS sequence"/>
</dbReference>
<protein>
    <submittedName>
        <fullName evidence="2">Uncharacterized protein</fullName>
    </submittedName>
</protein>
<gene>
    <name evidence="2" type="ORF">IEQ34_015400</name>
</gene>
<dbReference type="AlphaFoldDB" id="A0AAV7GI38"/>
<proteinExistence type="predicted"/>
<evidence type="ECO:0000313" key="2">
    <source>
        <dbReference type="EMBL" id="KAH0455368.1"/>
    </source>
</evidence>
<feature type="region of interest" description="Disordered" evidence="1">
    <location>
        <begin position="208"/>
        <end position="254"/>
    </location>
</feature>
<feature type="compositionally biased region" description="Acidic residues" evidence="1">
    <location>
        <begin position="1"/>
        <end position="18"/>
    </location>
</feature>
<feature type="region of interest" description="Disordered" evidence="1">
    <location>
        <begin position="1"/>
        <end position="47"/>
    </location>
</feature>
<feature type="compositionally biased region" description="Basic and acidic residues" evidence="1">
    <location>
        <begin position="24"/>
        <end position="35"/>
    </location>
</feature>
<reference evidence="2 3" key="1">
    <citation type="journal article" date="2021" name="Hortic Res">
        <title>Chromosome-scale assembly of the Dendrobium chrysotoxum genome enhances the understanding of orchid evolution.</title>
        <authorList>
            <person name="Zhang Y."/>
            <person name="Zhang G.Q."/>
            <person name="Zhang D."/>
            <person name="Liu X.D."/>
            <person name="Xu X.Y."/>
            <person name="Sun W.H."/>
            <person name="Yu X."/>
            <person name="Zhu X."/>
            <person name="Wang Z.W."/>
            <person name="Zhao X."/>
            <person name="Zhong W.Y."/>
            <person name="Chen H."/>
            <person name="Yin W.L."/>
            <person name="Huang T."/>
            <person name="Niu S.C."/>
            <person name="Liu Z.J."/>
        </authorList>
    </citation>
    <scope>NUCLEOTIDE SEQUENCE [LARGE SCALE GENOMIC DNA]</scope>
    <source>
        <strain evidence="2">Lindl</strain>
    </source>
</reference>
<accession>A0AAV7GI38</accession>
<evidence type="ECO:0000256" key="1">
    <source>
        <dbReference type="SAM" id="MobiDB-lite"/>
    </source>
</evidence>
<name>A0AAV7GI38_DENCH</name>
<comment type="caution">
    <text evidence="2">The sequence shown here is derived from an EMBL/GenBank/DDBJ whole genome shotgun (WGS) entry which is preliminary data.</text>
</comment>
<sequence length="254" mass="25631">MVAEAEGEGDEAGEEDEVRGDGVSIHKREKRESSIKKVGAGEGGQKGGVCVTVGGNRATHLVEKACGEGEVTGTGSVAEDDVVCDSGRGVVGGVEHPVEEGERAAVVRLAGEEGDHEARGKGRVVGGRRVRREIGGHDGVELGGGGGGGEGGEEGIHVHAAVEVLVVTMAGILVSSRVDSGWATIEIGVEPDVSAGGGGVDGRKSGCLPVRGGASAGEEGEEDSLGVRGMENGRNGERKSPHRIYSTTRIASPD</sequence>
<feature type="compositionally biased region" description="Polar residues" evidence="1">
    <location>
        <begin position="245"/>
        <end position="254"/>
    </location>
</feature>
<keyword evidence="3" id="KW-1185">Reference proteome</keyword>
<evidence type="ECO:0000313" key="3">
    <source>
        <dbReference type="Proteomes" id="UP000775213"/>
    </source>
</evidence>
<organism evidence="2 3">
    <name type="scientific">Dendrobium chrysotoxum</name>
    <name type="common">Orchid</name>
    <dbReference type="NCBI Taxonomy" id="161865"/>
    <lineage>
        <taxon>Eukaryota</taxon>
        <taxon>Viridiplantae</taxon>
        <taxon>Streptophyta</taxon>
        <taxon>Embryophyta</taxon>
        <taxon>Tracheophyta</taxon>
        <taxon>Spermatophyta</taxon>
        <taxon>Magnoliopsida</taxon>
        <taxon>Liliopsida</taxon>
        <taxon>Asparagales</taxon>
        <taxon>Orchidaceae</taxon>
        <taxon>Epidendroideae</taxon>
        <taxon>Malaxideae</taxon>
        <taxon>Dendrobiinae</taxon>
        <taxon>Dendrobium</taxon>
    </lineage>
</organism>
<dbReference type="EMBL" id="JAGFBR010000014">
    <property type="protein sequence ID" value="KAH0455368.1"/>
    <property type="molecule type" value="Genomic_DNA"/>
</dbReference>